<dbReference type="PANTHER" id="PTHR11011:SF99">
    <property type="entry name" value="FATTY ACYL-COA REDUCTASE 3"/>
    <property type="match status" value="1"/>
</dbReference>
<evidence type="ECO:0000256" key="2">
    <source>
        <dbReference type="ARBA" id="ARBA00022516"/>
    </source>
</evidence>
<gene>
    <name evidence="7" type="ORF">P3X46_009873</name>
</gene>
<comment type="catalytic activity">
    <reaction evidence="4">
        <text>a long-chain fatty acyl-CoA + 2 NADPH + 2 H(+) = a long-chain primary fatty alcohol + 2 NADP(+) + CoA</text>
        <dbReference type="Rhea" id="RHEA:52716"/>
        <dbReference type="ChEBI" id="CHEBI:15378"/>
        <dbReference type="ChEBI" id="CHEBI:57287"/>
        <dbReference type="ChEBI" id="CHEBI:57783"/>
        <dbReference type="ChEBI" id="CHEBI:58349"/>
        <dbReference type="ChEBI" id="CHEBI:77396"/>
        <dbReference type="ChEBI" id="CHEBI:83139"/>
        <dbReference type="EC" id="1.2.1.84"/>
    </reaction>
</comment>
<sequence>MEFGSILQFLENKTILVTGVTGFLAKIFVEKILRVQPNVKKLYLLLRAADGTSASLRFQNEVIGKDLFRVAKEKWGVNLNSIIAKKIGIVPGDVRYEDLGIKDSYLREEMINELDIVLNFAATTNFDERYDISFGTNTIGAKNVLCFAKNCIKLKLLVHISTAYVCGDNSGLISENPYFLGQTLNGVSKLDIEEEKKLIDEKINELQAEGAPETIIKRSMKDMGIERAKTFGWPNTYVFTKAMGEMLVGHLKENVPVVIIRPTMVTATCKEPFPGWIEGARTVDALTLAYGKGKLTFFVVDLSAVVDVIPGDMVVNAIIVAMVAHANQPCIDIIYHVGSSVRNPMRYSNFKDFLARYFTTKPWIGKKGKPVKVVSKTTIFESIAEFHRFIRIRYLPLLKVLKLANTIFCQRFQGTYSNLNRRIKLVLRIVELYQPYLFFHGIFDNSNLDKLRIAAEKNCVEMDIFFIDPKFIHWDDYFLKTHFPGVVEYVF</sequence>
<protein>
    <recommendedName>
        <fullName evidence="4">Fatty acyl-CoA reductase</fullName>
        <ecNumber evidence="4">1.2.1.84</ecNumber>
    </recommendedName>
</protein>
<dbReference type="InterPro" id="IPR033640">
    <property type="entry name" value="FAR_C"/>
</dbReference>
<keyword evidence="8" id="KW-1185">Reference proteome</keyword>
<name>A0ABQ9MF03_HEVBR</name>
<keyword evidence="3 4" id="KW-0443">Lipid metabolism</keyword>
<evidence type="ECO:0000313" key="8">
    <source>
        <dbReference type="Proteomes" id="UP001174677"/>
    </source>
</evidence>
<feature type="domain" description="Thioester reductase (TE)" evidence="6">
    <location>
        <begin position="17"/>
        <end position="318"/>
    </location>
</feature>
<keyword evidence="4" id="KW-0560">Oxidoreductase</keyword>
<dbReference type="InterPro" id="IPR026055">
    <property type="entry name" value="FAR"/>
</dbReference>
<comment type="caution">
    <text evidence="7">The sequence shown here is derived from an EMBL/GenBank/DDBJ whole genome shotgun (WGS) entry which is preliminary data.</text>
</comment>
<proteinExistence type="inferred from homology"/>
<dbReference type="EC" id="1.2.1.84" evidence="4"/>
<evidence type="ECO:0000313" key="7">
    <source>
        <dbReference type="EMBL" id="KAJ9177950.1"/>
    </source>
</evidence>
<dbReference type="EMBL" id="JARPOI010000006">
    <property type="protein sequence ID" value="KAJ9177950.1"/>
    <property type="molecule type" value="Genomic_DNA"/>
</dbReference>
<dbReference type="CDD" id="cd09071">
    <property type="entry name" value="FAR_C"/>
    <property type="match status" value="1"/>
</dbReference>
<evidence type="ECO:0000259" key="5">
    <source>
        <dbReference type="Pfam" id="PF03015"/>
    </source>
</evidence>
<dbReference type="PANTHER" id="PTHR11011">
    <property type="entry name" value="MALE STERILITY PROTEIN 2-RELATED"/>
    <property type="match status" value="1"/>
</dbReference>
<dbReference type="Pfam" id="PF03015">
    <property type="entry name" value="Sterile"/>
    <property type="match status" value="1"/>
</dbReference>
<dbReference type="InterPro" id="IPR013120">
    <property type="entry name" value="FAR_NAD-bd"/>
</dbReference>
<evidence type="ECO:0000256" key="1">
    <source>
        <dbReference type="ARBA" id="ARBA00005928"/>
    </source>
</evidence>
<evidence type="ECO:0000256" key="3">
    <source>
        <dbReference type="ARBA" id="ARBA00023098"/>
    </source>
</evidence>
<evidence type="ECO:0000259" key="6">
    <source>
        <dbReference type="Pfam" id="PF07993"/>
    </source>
</evidence>
<accession>A0ABQ9MF03</accession>
<keyword evidence="2 4" id="KW-0444">Lipid biosynthesis</keyword>
<dbReference type="Gene3D" id="3.40.50.720">
    <property type="entry name" value="NAD(P)-binding Rossmann-like Domain"/>
    <property type="match status" value="1"/>
</dbReference>
<dbReference type="Proteomes" id="UP001174677">
    <property type="component" value="Chromosome 6"/>
</dbReference>
<dbReference type="CDD" id="cd05236">
    <property type="entry name" value="FAR-N_SDR_e"/>
    <property type="match status" value="1"/>
</dbReference>
<feature type="domain" description="Fatty acyl-CoA reductase C-terminal" evidence="5">
    <location>
        <begin position="399"/>
        <end position="491"/>
    </location>
</feature>
<comment type="similarity">
    <text evidence="1 4">Belongs to the fatty acyl-CoA reductase family.</text>
</comment>
<dbReference type="InterPro" id="IPR036291">
    <property type="entry name" value="NAD(P)-bd_dom_sf"/>
</dbReference>
<reference evidence="7" key="1">
    <citation type="journal article" date="2023" name="Plant Biotechnol. J.">
        <title>Chromosome-level wild Hevea brasiliensis genome provides new tools for genomic-assisted breeding and valuable loci to elevate rubber yield.</title>
        <authorList>
            <person name="Cheng H."/>
            <person name="Song X."/>
            <person name="Hu Y."/>
            <person name="Wu T."/>
            <person name="Yang Q."/>
            <person name="An Z."/>
            <person name="Feng S."/>
            <person name="Deng Z."/>
            <person name="Wu W."/>
            <person name="Zeng X."/>
            <person name="Tu M."/>
            <person name="Wang X."/>
            <person name="Huang H."/>
        </authorList>
    </citation>
    <scope>NUCLEOTIDE SEQUENCE</scope>
    <source>
        <strain evidence="7">MT/VB/25A 57/8</strain>
    </source>
</reference>
<organism evidence="7 8">
    <name type="scientific">Hevea brasiliensis</name>
    <name type="common">Para rubber tree</name>
    <name type="synonym">Siphonia brasiliensis</name>
    <dbReference type="NCBI Taxonomy" id="3981"/>
    <lineage>
        <taxon>Eukaryota</taxon>
        <taxon>Viridiplantae</taxon>
        <taxon>Streptophyta</taxon>
        <taxon>Embryophyta</taxon>
        <taxon>Tracheophyta</taxon>
        <taxon>Spermatophyta</taxon>
        <taxon>Magnoliopsida</taxon>
        <taxon>eudicotyledons</taxon>
        <taxon>Gunneridae</taxon>
        <taxon>Pentapetalae</taxon>
        <taxon>rosids</taxon>
        <taxon>fabids</taxon>
        <taxon>Malpighiales</taxon>
        <taxon>Euphorbiaceae</taxon>
        <taxon>Crotonoideae</taxon>
        <taxon>Micrandreae</taxon>
        <taxon>Hevea</taxon>
    </lineage>
</organism>
<dbReference type="Pfam" id="PF07993">
    <property type="entry name" value="NAD_binding_4"/>
    <property type="match status" value="1"/>
</dbReference>
<keyword evidence="4" id="KW-0521">NADP</keyword>
<comment type="function">
    <text evidence="4">Catalyzes the reduction of fatty acyl-CoA to fatty alcohols.</text>
</comment>
<dbReference type="SUPFAM" id="SSF51735">
    <property type="entry name" value="NAD(P)-binding Rossmann-fold domains"/>
    <property type="match status" value="1"/>
</dbReference>
<evidence type="ECO:0000256" key="4">
    <source>
        <dbReference type="RuleBase" id="RU363097"/>
    </source>
</evidence>